<gene>
    <name evidence="1" type="ORF">O181_060788</name>
</gene>
<name>A0A9Q3EH15_9BASI</name>
<dbReference type="Proteomes" id="UP000765509">
    <property type="component" value="Unassembled WGS sequence"/>
</dbReference>
<evidence type="ECO:0000313" key="1">
    <source>
        <dbReference type="EMBL" id="MBW0521073.1"/>
    </source>
</evidence>
<dbReference type="EMBL" id="AVOT02028557">
    <property type="protein sequence ID" value="MBW0521073.1"/>
    <property type="molecule type" value="Genomic_DNA"/>
</dbReference>
<reference evidence="1" key="1">
    <citation type="submission" date="2021-03" db="EMBL/GenBank/DDBJ databases">
        <title>Draft genome sequence of rust myrtle Austropuccinia psidii MF-1, a brazilian biotype.</title>
        <authorList>
            <person name="Quecine M.C."/>
            <person name="Pachon D.M.R."/>
            <person name="Bonatelli M.L."/>
            <person name="Correr F.H."/>
            <person name="Franceschini L.M."/>
            <person name="Leite T.F."/>
            <person name="Margarido G.R.A."/>
            <person name="Almeida C.A."/>
            <person name="Ferrarezi J.A."/>
            <person name="Labate C.A."/>
        </authorList>
    </citation>
    <scope>NUCLEOTIDE SEQUENCE</scope>
    <source>
        <strain evidence="1">MF-1</strain>
    </source>
</reference>
<proteinExistence type="predicted"/>
<keyword evidence="2" id="KW-1185">Reference proteome</keyword>
<accession>A0A9Q3EH15</accession>
<dbReference type="AlphaFoldDB" id="A0A9Q3EH15"/>
<comment type="caution">
    <text evidence="1">The sequence shown here is derived from an EMBL/GenBank/DDBJ whole genome shotgun (WGS) entry which is preliminary data.</text>
</comment>
<dbReference type="OrthoDB" id="2507701at2759"/>
<evidence type="ECO:0000313" key="2">
    <source>
        <dbReference type="Proteomes" id="UP000765509"/>
    </source>
</evidence>
<organism evidence="1 2">
    <name type="scientific">Austropuccinia psidii MF-1</name>
    <dbReference type="NCBI Taxonomy" id="1389203"/>
    <lineage>
        <taxon>Eukaryota</taxon>
        <taxon>Fungi</taxon>
        <taxon>Dikarya</taxon>
        <taxon>Basidiomycota</taxon>
        <taxon>Pucciniomycotina</taxon>
        <taxon>Pucciniomycetes</taxon>
        <taxon>Pucciniales</taxon>
        <taxon>Sphaerophragmiaceae</taxon>
        <taxon>Austropuccinia</taxon>
    </lineage>
</organism>
<sequence length="154" mass="18303">MSLQYQSTNPTASHLPKSIYYVKYLVEWVQWLLLNTNIESLILEWKQQLLKIPHANDIQQAQEWKTFQWKNSDEDRYETPQHKISLFIDWLNPRGNKQAGKQESMVLILLTCLNLPPNLRHKPAHLFFFWIVPGPNFPRTITFSKILKPLVHKL</sequence>
<protein>
    <submittedName>
        <fullName evidence="1">Uncharacterized protein</fullName>
    </submittedName>
</protein>